<accession>A0ACC5WLF1</accession>
<evidence type="ECO:0000313" key="2">
    <source>
        <dbReference type="Proteomes" id="UP000829447"/>
    </source>
</evidence>
<evidence type="ECO:0000313" key="1">
    <source>
        <dbReference type="EMBL" id="MCI4379867.1"/>
    </source>
</evidence>
<keyword evidence="2" id="KW-1185">Reference proteome</keyword>
<proteinExistence type="predicted"/>
<comment type="caution">
    <text evidence="1">The sequence shown here is derived from an EMBL/GenBank/DDBJ whole genome shotgun (WGS) entry which is preliminary data.</text>
</comment>
<protein>
    <submittedName>
        <fullName evidence="1">Uncharacterized protein</fullName>
    </submittedName>
</protein>
<organism evidence="1 2">
    <name type="scientific">Pangasianodon gigas</name>
    <name type="common">Mekong giant catfish</name>
    <name type="synonym">Pangasius gigas</name>
    <dbReference type="NCBI Taxonomy" id="30993"/>
    <lineage>
        <taxon>Eukaryota</taxon>
        <taxon>Metazoa</taxon>
        <taxon>Chordata</taxon>
        <taxon>Craniata</taxon>
        <taxon>Vertebrata</taxon>
        <taxon>Euteleostomi</taxon>
        <taxon>Actinopterygii</taxon>
        <taxon>Neopterygii</taxon>
        <taxon>Teleostei</taxon>
        <taxon>Ostariophysi</taxon>
        <taxon>Siluriformes</taxon>
        <taxon>Pangasiidae</taxon>
        <taxon>Pangasianodon</taxon>
    </lineage>
</organism>
<name>A0ACC5WLF1_PANGG</name>
<dbReference type="EMBL" id="CM040460">
    <property type="protein sequence ID" value="MCI4379867.1"/>
    <property type="molecule type" value="Genomic_DNA"/>
</dbReference>
<dbReference type="Proteomes" id="UP000829447">
    <property type="component" value="Linkage Group LG7"/>
</dbReference>
<reference evidence="1 2" key="1">
    <citation type="journal article" date="2022" name="bioRxiv">
        <title>An ancient truncated duplication of the anti-Mullerian hormone receptor type 2 gene is a potential conserved master sex determinant in the Pangasiidae catfish family.</title>
        <authorList>
            <person name="Wen M."/>
            <person name="Pan Q."/>
            <person name="Jouanno E."/>
            <person name="Montfort J."/>
            <person name="Zahm M."/>
            <person name="Cabau C."/>
            <person name="Klopp C."/>
            <person name="Iampietro C."/>
            <person name="Roques C."/>
            <person name="Bouchez O."/>
            <person name="Castinel A."/>
            <person name="Donnadieu C."/>
            <person name="Parrinello H."/>
            <person name="Poncet C."/>
            <person name="Belmonte E."/>
            <person name="Gautier V."/>
            <person name="Avarre J.-C."/>
            <person name="Dugue R."/>
            <person name="Gustiano R."/>
            <person name="Ha T.T.T."/>
            <person name="Campet M."/>
            <person name="Sriphairoj K."/>
            <person name="Ribolli J."/>
            <person name="de Almeida F.L."/>
            <person name="Desvignes T."/>
            <person name="Postlethwait J.H."/>
            <person name="Bucao C.F."/>
            <person name="Robinson-Rechavi M."/>
            <person name="Bobe J."/>
            <person name="Herpin A."/>
            <person name="Guiguen Y."/>
        </authorList>
    </citation>
    <scope>NUCLEOTIDE SEQUENCE [LARGE SCALE GENOMIC DNA]</scope>
    <source>
        <strain evidence="1">YG-Dec2019</strain>
    </source>
</reference>
<sequence>MISKDLIVLVLEAVYLYRSKNPLVMTSPHQRGQKNLVHCWICLGQPVHQWLQGPNAADRAQEEVIKYREVTPVPLSEDPLKWWTMDEELAYQFCSI</sequence>
<gene>
    <name evidence="1" type="ORF">PGIGA_G00233330</name>
</gene>